<protein>
    <recommendedName>
        <fullName evidence="5">RanBP2-type domain-containing protein</fullName>
    </recommendedName>
</protein>
<dbReference type="AlphaFoldDB" id="A0AA39FTE7"/>
<feature type="domain" description="RanBP2-type" evidence="5">
    <location>
        <begin position="535"/>
        <end position="564"/>
    </location>
</feature>
<dbReference type="Gene3D" id="2.30.30.380">
    <property type="entry name" value="Zn-finger domain of Sec23/24"/>
    <property type="match status" value="1"/>
</dbReference>
<name>A0AA39FTE7_MICHY</name>
<evidence type="ECO:0000256" key="3">
    <source>
        <dbReference type="ARBA" id="ARBA00022833"/>
    </source>
</evidence>
<keyword evidence="7" id="KW-1185">Reference proteome</keyword>
<dbReference type="GO" id="GO:0008270">
    <property type="term" value="F:zinc ion binding"/>
    <property type="evidence" value="ECO:0007669"/>
    <property type="project" value="UniProtKB-KW"/>
</dbReference>
<evidence type="ECO:0000256" key="1">
    <source>
        <dbReference type="ARBA" id="ARBA00022723"/>
    </source>
</evidence>
<keyword evidence="3" id="KW-0862">Zinc</keyword>
<dbReference type="InterPro" id="IPR048839">
    <property type="entry name" value="SPATA2_PUB-like"/>
</dbReference>
<evidence type="ECO:0000256" key="4">
    <source>
        <dbReference type="PROSITE-ProRule" id="PRU00322"/>
    </source>
</evidence>
<dbReference type="Proteomes" id="UP001168972">
    <property type="component" value="Unassembled WGS sequence"/>
</dbReference>
<keyword evidence="1" id="KW-0479">Metal-binding</keyword>
<keyword evidence="2 4" id="KW-0863">Zinc-finger</keyword>
<dbReference type="InterPro" id="IPR001876">
    <property type="entry name" value="Znf_RanBP2"/>
</dbReference>
<evidence type="ECO:0000313" key="7">
    <source>
        <dbReference type="Proteomes" id="UP001168972"/>
    </source>
</evidence>
<dbReference type="GO" id="GO:0005737">
    <property type="term" value="C:cytoplasm"/>
    <property type="evidence" value="ECO:0007669"/>
    <property type="project" value="TreeGrafter"/>
</dbReference>
<gene>
    <name evidence="6" type="ORF">PV327_009122</name>
</gene>
<evidence type="ECO:0000256" key="2">
    <source>
        <dbReference type="ARBA" id="ARBA00022771"/>
    </source>
</evidence>
<dbReference type="PANTHER" id="PTHR15326:SF2">
    <property type="entry name" value="PROTEIN TAMOZHENNIC"/>
    <property type="match status" value="1"/>
</dbReference>
<dbReference type="PROSITE" id="PS01358">
    <property type="entry name" value="ZF_RANBP2_1"/>
    <property type="match status" value="1"/>
</dbReference>
<reference evidence="6" key="1">
    <citation type="journal article" date="2023" name="bioRxiv">
        <title>Scaffold-level genome assemblies of two parasitoid biocontrol wasps reveal the parthenogenesis mechanism and an associated novel virus.</title>
        <authorList>
            <person name="Inwood S."/>
            <person name="Skelly J."/>
            <person name="Guhlin J."/>
            <person name="Harrop T."/>
            <person name="Goldson S."/>
            <person name="Dearden P."/>
        </authorList>
    </citation>
    <scope>NUCLEOTIDE SEQUENCE</scope>
    <source>
        <strain evidence="6">Lincoln</strain>
        <tissue evidence="6">Whole body</tissue>
    </source>
</reference>
<dbReference type="Pfam" id="PF21388">
    <property type="entry name" value="SPATA2_PUB-like"/>
    <property type="match status" value="1"/>
</dbReference>
<dbReference type="SUPFAM" id="SSF143503">
    <property type="entry name" value="PUG domain-like"/>
    <property type="match status" value="1"/>
</dbReference>
<dbReference type="PANTHER" id="PTHR15326">
    <property type="entry name" value="SPERMATOGENESIS-ASSOCIATED PROTEIN 2/TAMOZHENNIC"/>
    <property type="match status" value="1"/>
</dbReference>
<dbReference type="SUPFAM" id="SSF90209">
    <property type="entry name" value="Ran binding protein zinc finger-like"/>
    <property type="match status" value="1"/>
</dbReference>
<dbReference type="PROSITE" id="PS50199">
    <property type="entry name" value="ZF_RANBP2_2"/>
    <property type="match status" value="1"/>
</dbReference>
<sequence>MAVNITGRGLDPRQDISMKLEQSHLVYLQTDESPLKLEKRQKLEGIIKEYLQLVPHENKYVFPETAHILHRSAATINDFSGYRACSAWTAISLYASNLLAQPWRKEYRTLRTYSGYYKHEIEANLVGAELMFELMGYKHTGLGVLTLDGPIDPDRVSNVSRDAIVAFVECQIMKQIWEKVSTTFTVSWLQVLEFRENNVGSPDQAMRALIHRFWERLYQSRTKIENYRDFHYAQPAVINTIPSVTMPYHVIPNNCKTAIAADVDYGYVDEMNLRYFRPVESSNRCNSYGFMPQQNNIFHGTPMHSDPYFINNSTGYISRVQPDRLIELDTAPKPVINYEKSSSRHRRGSTQNKYCDDADYSRLSRNIDDDYSKVERKNIKTSMSLDSAPHQTWDFVYRSLENLGYSKDVGEREDILRKKDNSRLKSLKNNQREHNDKYTNDYQQIRSGKSRESRGEIIGNTITVNGSELLKNKLSGDSLDLNITNDYVDIESSNGHQDKVKKINQSSANQPKNYQKVVGSMKNITIKPKDETLKKNNRWSCSTCTYLNESNIDICEMCGKSKRKGNEDAPLASGGKECPTCTLVNEKDASECAACSTSLKDSPTYI</sequence>
<proteinExistence type="predicted"/>
<reference evidence="6" key="2">
    <citation type="submission" date="2023-03" db="EMBL/GenBank/DDBJ databases">
        <authorList>
            <person name="Inwood S.N."/>
            <person name="Skelly J.G."/>
            <person name="Guhlin J."/>
            <person name="Harrop T.W.R."/>
            <person name="Goldson S.G."/>
            <person name="Dearden P.K."/>
        </authorList>
    </citation>
    <scope>NUCLEOTIDE SEQUENCE</scope>
    <source>
        <strain evidence="6">Lincoln</strain>
        <tissue evidence="6">Whole body</tissue>
    </source>
</reference>
<evidence type="ECO:0000313" key="6">
    <source>
        <dbReference type="EMBL" id="KAK0175368.1"/>
    </source>
</evidence>
<evidence type="ECO:0000259" key="5">
    <source>
        <dbReference type="PROSITE" id="PS50199"/>
    </source>
</evidence>
<dbReference type="Gene3D" id="1.20.58.2190">
    <property type="match status" value="1"/>
</dbReference>
<accession>A0AA39FTE7</accession>
<comment type="caution">
    <text evidence="6">The sequence shown here is derived from an EMBL/GenBank/DDBJ whole genome shotgun (WGS) entry which is preliminary data.</text>
</comment>
<dbReference type="EMBL" id="JAQQBR010000005">
    <property type="protein sequence ID" value="KAK0175368.1"/>
    <property type="molecule type" value="Genomic_DNA"/>
</dbReference>
<dbReference type="InterPro" id="IPR036339">
    <property type="entry name" value="PUB-like_dom_sf"/>
</dbReference>
<organism evidence="6 7">
    <name type="scientific">Microctonus hyperodae</name>
    <name type="common">Parasitoid wasp</name>
    <dbReference type="NCBI Taxonomy" id="165561"/>
    <lineage>
        <taxon>Eukaryota</taxon>
        <taxon>Metazoa</taxon>
        <taxon>Ecdysozoa</taxon>
        <taxon>Arthropoda</taxon>
        <taxon>Hexapoda</taxon>
        <taxon>Insecta</taxon>
        <taxon>Pterygota</taxon>
        <taxon>Neoptera</taxon>
        <taxon>Endopterygota</taxon>
        <taxon>Hymenoptera</taxon>
        <taxon>Apocrita</taxon>
        <taxon>Ichneumonoidea</taxon>
        <taxon>Braconidae</taxon>
        <taxon>Euphorinae</taxon>
        <taxon>Microctonus</taxon>
    </lineage>
</organism>
<dbReference type="SMART" id="SM00547">
    <property type="entry name" value="ZnF_RBZ"/>
    <property type="match status" value="2"/>
</dbReference>
<dbReference type="InterPro" id="IPR036443">
    <property type="entry name" value="Znf_RanBP2_sf"/>
</dbReference>